<name>A0ABP7PTC0_9SPHI</name>
<proteinExistence type="inferred from homology"/>
<dbReference type="SUPFAM" id="SSF51735">
    <property type="entry name" value="NAD(P)-binding Rossmann-fold domains"/>
    <property type="match status" value="1"/>
</dbReference>
<evidence type="ECO:0000256" key="1">
    <source>
        <dbReference type="ARBA" id="ARBA00006484"/>
    </source>
</evidence>
<organism evidence="3 4">
    <name type="scientific">Mucilaginibacter dorajii</name>
    <dbReference type="NCBI Taxonomy" id="692994"/>
    <lineage>
        <taxon>Bacteria</taxon>
        <taxon>Pseudomonadati</taxon>
        <taxon>Bacteroidota</taxon>
        <taxon>Sphingobacteriia</taxon>
        <taxon>Sphingobacteriales</taxon>
        <taxon>Sphingobacteriaceae</taxon>
        <taxon>Mucilaginibacter</taxon>
    </lineage>
</organism>
<sequence>MKNWTTNDIPSQKGKTFLITGANSGTGFGTTKALVEKGANVIMAVRNLEKGKAARAKILKEVPNAIIDLMQLDLADLASVDQFSEEFAAKYKKLDVLINNAGIAMPNERTETKQGFESHFGTNHLGHFALTGKLLPILKATPHARIVVVASFVPKYSKSVIKWDDLQHTQNFDGMTAYGQSKLANILFALELGDRLKKSNSEIITVLANPGFTKSGIQADMSLMIKILTYLIAQRVDMGMLPILRAAIDPTVKSGEFYGPLKMREMRGYPELTQIPQQGLVKADQQRLWEISEQMTQTFYNFK</sequence>
<dbReference type="InterPro" id="IPR002347">
    <property type="entry name" value="SDR_fam"/>
</dbReference>
<dbReference type="PANTHER" id="PTHR24320:SF148">
    <property type="entry name" value="NAD(P)-BINDING ROSSMANN-FOLD SUPERFAMILY PROTEIN"/>
    <property type="match status" value="1"/>
</dbReference>
<dbReference type="PANTHER" id="PTHR24320">
    <property type="entry name" value="RETINOL DEHYDROGENASE"/>
    <property type="match status" value="1"/>
</dbReference>
<dbReference type="CDD" id="cd05327">
    <property type="entry name" value="retinol-DH_like_SDR_c_like"/>
    <property type="match status" value="1"/>
</dbReference>
<dbReference type="Gene3D" id="3.40.50.720">
    <property type="entry name" value="NAD(P)-binding Rossmann-like Domain"/>
    <property type="match status" value="1"/>
</dbReference>
<reference evidence="4" key="1">
    <citation type="journal article" date="2019" name="Int. J. Syst. Evol. Microbiol.">
        <title>The Global Catalogue of Microorganisms (GCM) 10K type strain sequencing project: providing services to taxonomists for standard genome sequencing and annotation.</title>
        <authorList>
            <consortium name="The Broad Institute Genomics Platform"/>
            <consortium name="The Broad Institute Genome Sequencing Center for Infectious Disease"/>
            <person name="Wu L."/>
            <person name="Ma J."/>
        </authorList>
    </citation>
    <scope>NUCLEOTIDE SEQUENCE [LARGE SCALE GENOMIC DNA]</scope>
    <source>
        <strain evidence="4">JCM 16601</strain>
    </source>
</reference>
<comment type="similarity">
    <text evidence="1">Belongs to the short-chain dehydrogenases/reductases (SDR) family.</text>
</comment>
<dbReference type="Pfam" id="PF00106">
    <property type="entry name" value="adh_short"/>
    <property type="match status" value="1"/>
</dbReference>
<keyword evidence="2" id="KW-0560">Oxidoreductase</keyword>
<gene>
    <name evidence="3" type="ORF">GCM10022210_19730</name>
</gene>
<evidence type="ECO:0000313" key="4">
    <source>
        <dbReference type="Proteomes" id="UP001500742"/>
    </source>
</evidence>
<evidence type="ECO:0000313" key="3">
    <source>
        <dbReference type="EMBL" id="GAA3970686.1"/>
    </source>
</evidence>
<dbReference type="Proteomes" id="UP001500742">
    <property type="component" value="Unassembled WGS sequence"/>
</dbReference>
<dbReference type="RefSeq" id="WP_259097266.1">
    <property type="nucleotide sequence ID" value="NZ_BAAAZC010000014.1"/>
</dbReference>
<protein>
    <submittedName>
        <fullName evidence="3">Oxidoreductase</fullName>
    </submittedName>
</protein>
<evidence type="ECO:0000256" key="2">
    <source>
        <dbReference type="ARBA" id="ARBA00023002"/>
    </source>
</evidence>
<dbReference type="NCBIfam" id="NF004846">
    <property type="entry name" value="PRK06197.1"/>
    <property type="match status" value="1"/>
</dbReference>
<dbReference type="PRINTS" id="PR00081">
    <property type="entry name" value="GDHRDH"/>
</dbReference>
<dbReference type="InterPro" id="IPR036291">
    <property type="entry name" value="NAD(P)-bd_dom_sf"/>
</dbReference>
<keyword evidence="4" id="KW-1185">Reference proteome</keyword>
<comment type="caution">
    <text evidence="3">The sequence shown here is derived from an EMBL/GenBank/DDBJ whole genome shotgun (WGS) entry which is preliminary data.</text>
</comment>
<accession>A0ABP7PTC0</accession>
<dbReference type="EMBL" id="BAAAZC010000014">
    <property type="protein sequence ID" value="GAA3970686.1"/>
    <property type="molecule type" value="Genomic_DNA"/>
</dbReference>